<reference evidence="2" key="1">
    <citation type="submission" date="2022-08" db="EMBL/GenBank/DDBJ databases">
        <title>Novel Bdellovibrio Species Isolated from Svalbard: Designation Bdellovibrio svalbardensis.</title>
        <authorList>
            <person name="Mitchell R.J."/>
            <person name="Choi S.Y."/>
        </authorList>
    </citation>
    <scope>NUCLEOTIDE SEQUENCE</scope>
    <source>
        <strain evidence="2">PAP01</strain>
    </source>
</reference>
<evidence type="ECO:0000313" key="3">
    <source>
        <dbReference type="Proteomes" id="UP001152321"/>
    </source>
</evidence>
<evidence type="ECO:0008006" key="4">
    <source>
        <dbReference type="Google" id="ProtNLM"/>
    </source>
</evidence>
<dbReference type="Proteomes" id="UP001152321">
    <property type="component" value="Unassembled WGS sequence"/>
</dbReference>
<feature type="transmembrane region" description="Helical" evidence="1">
    <location>
        <begin position="12"/>
        <end position="33"/>
    </location>
</feature>
<comment type="caution">
    <text evidence="2">The sequence shown here is derived from an EMBL/GenBank/DDBJ whole genome shotgun (WGS) entry which is preliminary data.</text>
</comment>
<feature type="transmembrane region" description="Helical" evidence="1">
    <location>
        <begin position="53"/>
        <end position="74"/>
    </location>
</feature>
<dbReference type="EMBL" id="JANRMI010000004">
    <property type="protein sequence ID" value="MDG0817504.1"/>
    <property type="molecule type" value="Genomic_DNA"/>
</dbReference>
<feature type="transmembrane region" description="Helical" evidence="1">
    <location>
        <begin position="214"/>
        <end position="233"/>
    </location>
</feature>
<dbReference type="InterPro" id="IPR025333">
    <property type="entry name" value="DUF4239"/>
</dbReference>
<name>A0ABT6DNJ3_9BACT</name>
<keyword evidence="1" id="KW-0472">Membrane</keyword>
<keyword evidence="1" id="KW-1133">Transmembrane helix</keyword>
<proteinExistence type="predicted"/>
<sequence length="259" mass="29846">MTIEILYQIPLWIIFITMVTILLAASYFFYYIGQKAQKQHPERNDSINELLPTSIFGLLALLLGFSFSMSIARYDTRKTLSMKEANAIGTTYLRTDNLPENTGFQIRQLLKDYTKHRLIFFEHQRIGLKGYNQRTQDLQNQIWKLAAGVTRTDRGPLIAIFMQSLNEMIDLSSERAFASENHVPEIVHHMIFLIAFIGLSSLSYVSGFKNQRRLAPVFLSLLFPLVIALILDLDRPGRGLIRVTQTNMLELYDSIHNQE</sequence>
<gene>
    <name evidence="2" type="ORF">NWE73_14075</name>
</gene>
<feature type="transmembrane region" description="Helical" evidence="1">
    <location>
        <begin position="190"/>
        <end position="208"/>
    </location>
</feature>
<organism evidence="2 3">
    <name type="scientific">Bdellovibrio svalbardensis</name>
    <dbReference type="NCBI Taxonomy" id="2972972"/>
    <lineage>
        <taxon>Bacteria</taxon>
        <taxon>Pseudomonadati</taxon>
        <taxon>Bdellovibrionota</taxon>
        <taxon>Bdellovibrionia</taxon>
        <taxon>Bdellovibrionales</taxon>
        <taxon>Pseudobdellovibrionaceae</taxon>
        <taxon>Bdellovibrio</taxon>
    </lineage>
</organism>
<keyword evidence="1" id="KW-0812">Transmembrane</keyword>
<accession>A0ABT6DNJ3</accession>
<evidence type="ECO:0000313" key="2">
    <source>
        <dbReference type="EMBL" id="MDG0817504.1"/>
    </source>
</evidence>
<protein>
    <recommendedName>
        <fullName evidence="4">DUF4239 domain-containing protein</fullName>
    </recommendedName>
</protein>
<evidence type="ECO:0000256" key="1">
    <source>
        <dbReference type="SAM" id="Phobius"/>
    </source>
</evidence>
<keyword evidence="3" id="KW-1185">Reference proteome</keyword>
<dbReference type="Pfam" id="PF14023">
    <property type="entry name" value="Bestrophin-like"/>
    <property type="match status" value="1"/>
</dbReference>
<dbReference type="RefSeq" id="WP_277578977.1">
    <property type="nucleotide sequence ID" value="NZ_JANRMI010000004.1"/>
</dbReference>